<gene>
    <name evidence="1" type="ORF">HYN49_06305</name>
</gene>
<protein>
    <submittedName>
        <fullName evidence="1">Uncharacterized protein</fullName>
    </submittedName>
</protein>
<dbReference type="OrthoDB" id="1366210at2"/>
<keyword evidence="2" id="KW-1185">Reference proteome</keyword>
<dbReference type="EMBL" id="CP029187">
    <property type="protein sequence ID" value="AWI25541.1"/>
    <property type="molecule type" value="Genomic_DNA"/>
</dbReference>
<dbReference type="RefSeq" id="WP_108903330.1">
    <property type="nucleotide sequence ID" value="NZ_CP029187.1"/>
</dbReference>
<sequence length="74" mass="8857">MERAQILLTVMDKLQKFMQVINEYIEQGIEIFHKIRDWFVKIIGYIEMGIDRLVSAVGGRKEDFLHFHEDDLFV</sequence>
<evidence type="ECO:0000313" key="2">
    <source>
        <dbReference type="Proteomes" id="UP000244937"/>
    </source>
</evidence>
<dbReference type="Proteomes" id="UP000244937">
    <property type="component" value="Chromosome"/>
</dbReference>
<proteinExistence type="predicted"/>
<name>A0A2S1SGN9_9FLAO</name>
<dbReference type="AlphaFoldDB" id="A0A2S1SGN9"/>
<dbReference type="KEGG" id="fpal:HYN49_06305"/>
<organism evidence="1 2">
    <name type="scientific">Flavobacterium pallidum</name>
    <dbReference type="NCBI Taxonomy" id="2172098"/>
    <lineage>
        <taxon>Bacteria</taxon>
        <taxon>Pseudomonadati</taxon>
        <taxon>Bacteroidota</taxon>
        <taxon>Flavobacteriia</taxon>
        <taxon>Flavobacteriales</taxon>
        <taxon>Flavobacteriaceae</taxon>
        <taxon>Flavobacterium</taxon>
    </lineage>
</organism>
<accession>A0A2S1SGN9</accession>
<evidence type="ECO:0000313" key="1">
    <source>
        <dbReference type="EMBL" id="AWI25541.1"/>
    </source>
</evidence>
<reference evidence="1 2" key="1">
    <citation type="submission" date="2018-05" db="EMBL/GenBank/DDBJ databases">
        <title>Genome sequencing of Flavobacterium sp. HYN0049.</title>
        <authorList>
            <person name="Yi H."/>
            <person name="Baek C."/>
        </authorList>
    </citation>
    <scope>NUCLEOTIDE SEQUENCE [LARGE SCALE GENOMIC DNA]</scope>
    <source>
        <strain evidence="1 2">HYN0049</strain>
    </source>
</reference>